<keyword evidence="5 12" id="KW-0812">Transmembrane</keyword>
<proteinExistence type="inferred from homology"/>
<evidence type="ECO:0000256" key="9">
    <source>
        <dbReference type="ARBA" id="ARBA00023209"/>
    </source>
</evidence>
<evidence type="ECO:0000256" key="2">
    <source>
        <dbReference type="ARBA" id="ARBA00010441"/>
    </source>
</evidence>
<evidence type="ECO:0000313" key="13">
    <source>
        <dbReference type="EMBL" id="GAA5227202.1"/>
    </source>
</evidence>
<keyword evidence="8 12" id="KW-0472">Membrane</keyword>
<evidence type="ECO:0000256" key="1">
    <source>
        <dbReference type="ARBA" id="ARBA00004141"/>
    </source>
</evidence>
<dbReference type="Proteomes" id="UP001501257">
    <property type="component" value="Unassembled WGS sequence"/>
</dbReference>
<evidence type="ECO:0000256" key="12">
    <source>
        <dbReference type="SAM" id="Phobius"/>
    </source>
</evidence>
<accession>A0ABP9TNC1</accession>
<feature type="transmembrane region" description="Helical" evidence="12">
    <location>
        <begin position="20"/>
        <end position="40"/>
    </location>
</feature>
<reference evidence="14" key="1">
    <citation type="journal article" date="2019" name="Int. J. Syst. Evol. Microbiol.">
        <title>The Global Catalogue of Microorganisms (GCM) 10K type strain sequencing project: providing services to taxonomists for standard genome sequencing and annotation.</title>
        <authorList>
            <consortium name="The Broad Institute Genomics Platform"/>
            <consortium name="The Broad Institute Genome Sequencing Center for Infectious Disease"/>
            <person name="Wu L."/>
            <person name="Ma J."/>
        </authorList>
    </citation>
    <scope>NUCLEOTIDE SEQUENCE [LARGE SCALE GENOMIC DNA]</scope>
    <source>
        <strain evidence="14">JCM 18952</strain>
    </source>
</reference>
<feature type="transmembrane region" description="Helical" evidence="12">
    <location>
        <begin position="84"/>
        <end position="102"/>
    </location>
</feature>
<sequence length="206" mass="22896">MRIIGAGTRDNFEYRELTTFWTVPNLITVLRFLLVPLFIWQTLTLHYGWATLTLVILGSSDWIDGYAARRLDQISSVGKWLDPVADRLALFAIATTFVATGIAPPWLALAIMIPDAILITNAWVLFHGNPNLRVSNLGKIRTALLLVGTPLLLLGSTDWGRGTMLRDISLWILALACALHLVAFVQYFIQAHRKAKALKAGTEWSG</sequence>
<dbReference type="InterPro" id="IPR050324">
    <property type="entry name" value="CDP-alcohol_PTase-I"/>
</dbReference>
<evidence type="ECO:0000256" key="3">
    <source>
        <dbReference type="ARBA" id="ARBA00022516"/>
    </source>
</evidence>
<protein>
    <submittedName>
        <fullName evidence="13">CDP-alcohol phosphatidyltransferase family protein</fullName>
    </submittedName>
</protein>
<keyword evidence="4 11" id="KW-0808">Transferase</keyword>
<evidence type="ECO:0000256" key="8">
    <source>
        <dbReference type="ARBA" id="ARBA00023136"/>
    </source>
</evidence>
<dbReference type="PIRSF" id="PIRSF000847">
    <property type="entry name" value="Phos_ph_gly_syn"/>
    <property type="match status" value="1"/>
</dbReference>
<dbReference type="EMBL" id="BAABLK010000027">
    <property type="protein sequence ID" value="GAA5227202.1"/>
    <property type="molecule type" value="Genomic_DNA"/>
</dbReference>
<dbReference type="InterPro" id="IPR048254">
    <property type="entry name" value="CDP_ALCOHOL_P_TRANSF_CS"/>
</dbReference>
<organism evidence="13 14">
    <name type="scientific">Paeniglutamicibacter antarcticus</name>
    <dbReference type="NCBI Taxonomy" id="494023"/>
    <lineage>
        <taxon>Bacteria</taxon>
        <taxon>Bacillati</taxon>
        <taxon>Actinomycetota</taxon>
        <taxon>Actinomycetes</taxon>
        <taxon>Micrococcales</taxon>
        <taxon>Micrococcaceae</taxon>
        <taxon>Paeniglutamicibacter</taxon>
    </lineage>
</organism>
<dbReference type="InterPro" id="IPR004570">
    <property type="entry name" value="Phosphatidylglycerol_P_synth"/>
</dbReference>
<keyword evidence="9" id="KW-0594">Phospholipid biosynthesis</keyword>
<dbReference type="InterPro" id="IPR043130">
    <property type="entry name" value="CDP-OH_PTrfase_TM_dom"/>
</dbReference>
<evidence type="ECO:0000256" key="6">
    <source>
        <dbReference type="ARBA" id="ARBA00022989"/>
    </source>
</evidence>
<keyword evidence="7" id="KW-0443">Lipid metabolism</keyword>
<gene>
    <name evidence="13" type="ORF">GCM10025778_17350</name>
</gene>
<name>A0ABP9TNC1_9MICC</name>
<evidence type="ECO:0000256" key="7">
    <source>
        <dbReference type="ARBA" id="ARBA00023098"/>
    </source>
</evidence>
<comment type="similarity">
    <text evidence="2 11">Belongs to the CDP-alcohol phosphatidyltransferase class-I family.</text>
</comment>
<keyword evidence="6 12" id="KW-1133">Transmembrane helix</keyword>
<evidence type="ECO:0000256" key="11">
    <source>
        <dbReference type="RuleBase" id="RU003750"/>
    </source>
</evidence>
<dbReference type="PANTHER" id="PTHR14269:SF62">
    <property type="entry name" value="CDP-DIACYLGLYCEROL--GLYCEROL-3-PHOSPHATE 3-PHOSPHATIDYLTRANSFERASE 1, CHLOROPLASTIC"/>
    <property type="match status" value="1"/>
</dbReference>
<dbReference type="PROSITE" id="PS00379">
    <property type="entry name" value="CDP_ALCOHOL_P_TRANSF"/>
    <property type="match status" value="1"/>
</dbReference>
<keyword evidence="3" id="KW-0444">Lipid biosynthesis</keyword>
<comment type="caution">
    <text evidence="13">The sequence shown here is derived from an EMBL/GenBank/DDBJ whole genome shotgun (WGS) entry which is preliminary data.</text>
</comment>
<dbReference type="Pfam" id="PF01066">
    <property type="entry name" value="CDP-OH_P_transf"/>
    <property type="match status" value="1"/>
</dbReference>
<comment type="subcellular location">
    <subcellularLocation>
        <location evidence="1">Membrane</location>
        <topology evidence="1">Multi-pass membrane protein</topology>
    </subcellularLocation>
</comment>
<keyword evidence="10" id="KW-1208">Phospholipid metabolism</keyword>
<evidence type="ECO:0000256" key="4">
    <source>
        <dbReference type="ARBA" id="ARBA00022679"/>
    </source>
</evidence>
<dbReference type="InterPro" id="IPR000462">
    <property type="entry name" value="CDP-OH_P_trans"/>
</dbReference>
<keyword evidence="14" id="KW-1185">Reference proteome</keyword>
<dbReference type="Gene3D" id="1.20.120.1760">
    <property type="match status" value="1"/>
</dbReference>
<dbReference type="RefSeq" id="WP_210101559.1">
    <property type="nucleotide sequence ID" value="NZ_BAABLK010000027.1"/>
</dbReference>
<evidence type="ECO:0000256" key="5">
    <source>
        <dbReference type="ARBA" id="ARBA00022692"/>
    </source>
</evidence>
<evidence type="ECO:0000256" key="10">
    <source>
        <dbReference type="ARBA" id="ARBA00023264"/>
    </source>
</evidence>
<feature type="transmembrane region" description="Helical" evidence="12">
    <location>
        <begin position="138"/>
        <end position="156"/>
    </location>
</feature>
<dbReference type="PANTHER" id="PTHR14269">
    <property type="entry name" value="CDP-DIACYLGLYCEROL--GLYCEROL-3-PHOSPHATE 3-PHOSPHATIDYLTRANSFERASE-RELATED"/>
    <property type="match status" value="1"/>
</dbReference>
<evidence type="ECO:0000313" key="14">
    <source>
        <dbReference type="Proteomes" id="UP001501257"/>
    </source>
</evidence>
<feature type="transmembrane region" description="Helical" evidence="12">
    <location>
        <begin position="168"/>
        <end position="189"/>
    </location>
</feature>